<dbReference type="Proteomes" id="UP001500784">
    <property type="component" value="Unassembled WGS sequence"/>
</dbReference>
<sequence>MTVTAHPVPLRSPSAARPPVSHAPYRQEPYVRCRFGSLAVDGKAVAWTRSEVLVHWMDDDGQAHNRWVPAAAVVRIARDDSAWRDPYDDFDFYYPSVQAPSAPSR</sequence>
<reference evidence="3" key="1">
    <citation type="journal article" date="2019" name="Int. J. Syst. Evol. Microbiol.">
        <title>The Global Catalogue of Microorganisms (GCM) 10K type strain sequencing project: providing services to taxonomists for standard genome sequencing and annotation.</title>
        <authorList>
            <consortium name="The Broad Institute Genomics Platform"/>
            <consortium name="The Broad Institute Genome Sequencing Center for Infectious Disease"/>
            <person name="Wu L."/>
            <person name="Ma J."/>
        </authorList>
    </citation>
    <scope>NUCLEOTIDE SEQUENCE [LARGE SCALE GENOMIC DNA]</scope>
    <source>
        <strain evidence="3">JCM 13316</strain>
    </source>
</reference>
<organism evidence="2 3">
    <name type="scientific">Arthrobacter gandavensis</name>
    <dbReference type="NCBI Taxonomy" id="169960"/>
    <lineage>
        <taxon>Bacteria</taxon>
        <taxon>Bacillati</taxon>
        <taxon>Actinomycetota</taxon>
        <taxon>Actinomycetes</taxon>
        <taxon>Micrococcales</taxon>
        <taxon>Micrococcaceae</taxon>
        <taxon>Arthrobacter</taxon>
    </lineage>
</organism>
<evidence type="ECO:0000313" key="2">
    <source>
        <dbReference type="EMBL" id="GAA1908671.1"/>
    </source>
</evidence>
<feature type="region of interest" description="Disordered" evidence="1">
    <location>
        <begin position="1"/>
        <end position="22"/>
    </location>
</feature>
<comment type="caution">
    <text evidence="2">The sequence shown here is derived from an EMBL/GenBank/DDBJ whole genome shotgun (WGS) entry which is preliminary data.</text>
</comment>
<name>A0ABP5AAM9_9MICC</name>
<evidence type="ECO:0000256" key="1">
    <source>
        <dbReference type="SAM" id="MobiDB-lite"/>
    </source>
</evidence>
<dbReference type="RefSeq" id="WP_152225609.1">
    <property type="nucleotide sequence ID" value="NZ_BAAALV010000002.1"/>
</dbReference>
<accession>A0ABP5AAM9</accession>
<evidence type="ECO:0000313" key="3">
    <source>
        <dbReference type="Proteomes" id="UP001500784"/>
    </source>
</evidence>
<protein>
    <submittedName>
        <fullName evidence="2">Uncharacterized protein</fullName>
    </submittedName>
</protein>
<gene>
    <name evidence="2" type="ORF">GCM10009688_11190</name>
</gene>
<dbReference type="EMBL" id="BAAALV010000002">
    <property type="protein sequence ID" value="GAA1908671.1"/>
    <property type="molecule type" value="Genomic_DNA"/>
</dbReference>
<keyword evidence="3" id="KW-1185">Reference proteome</keyword>
<proteinExistence type="predicted"/>